<evidence type="ECO:0000259" key="1">
    <source>
        <dbReference type="Pfam" id="PF14200"/>
    </source>
</evidence>
<accession>A0A193BZX0</accession>
<organism evidence="2 3">
    <name type="scientific">Amycolatopsis orientalis</name>
    <name type="common">Nocardia orientalis</name>
    <dbReference type="NCBI Taxonomy" id="31958"/>
    <lineage>
        <taxon>Bacteria</taxon>
        <taxon>Bacillati</taxon>
        <taxon>Actinomycetota</taxon>
        <taxon>Actinomycetes</taxon>
        <taxon>Pseudonocardiales</taxon>
        <taxon>Pseudonocardiaceae</taxon>
        <taxon>Amycolatopsis</taxon>
    </lineage>
</organism>
<dbReference type="KEGG" id="aori:SD37_20540"/>
<keyword evidence="3" id="KW-1185">Reference proteome</keyword>
<dbReference type="AlphaFoldDB" id="A0A193BZX0"/>
<dbReference type="CDD" id="cd00161">
    <property type="entry name" value="beta-trefoil_Ricin-like"/>
    <property type="match status" value="1"/>
</dbReference>
<dbReference type="Proteomes" id="UP000093695">
    <property type="component" value="Chromosome"/>
</dbReference>
<evidence type="ECO:0000313" key="3">
    <source>
        <dbReference type="Proteomes" id="UP000093695"/>
    </source>
</evidence>
<protein>
    <recommendedName>
        <fullName evidence="1">Ricin B lectin domain-containing protein</fullName>
    </recommendedName>
</protein>
<proteinExistence type="predicted"/>
<name>A0A193BZX0_AMYOR</name>
<reference evidence="2 3" key="1">
    <citation type="journal article" date="2015" name="Genome Announc.">
        <title>Draft Genome Sequence of Norvancomycin-Producing Strain Amycolatopsis orientalis CPCC200066.</title>
        <authorList>
            <person name="Lei X."/>
            <person name="Yuan F."/>
            <person name="Shi Y."/>
            <person name="Li X."/>
            <person name="Wang L."/>
            <person name="Hong B."/>
        </authorList>
    </citation>
    <scope>NUCLEOTIDE SEQUENCE [LARGE SCALE GENOMIC DNA]</scope>
    <source>
        <strain evidence="2 3">B-37</strain>
    </source>
</reference>
<dbReference type="InterPro" id="IPR035992">
    <property type="entry name" value="Ricin_B-like_lectins"/>
</dbReference>
<evidence type="ECO:0000313" key="2">
    <source>
        <dbReference type="EMBL" id="ANN17801.1"/>
    </source>
</evidence>
<dbReference type="Pfam" id="PF14200">
    <property type="entry name" value="RicinB_lectin_2"/>
    <property type="match status" value="1"/>
</dbReference>
<dbReference type="STRING" id="31958.SD37_20540"/>
<dbReference type="InterPro" id="IPR000772">
    <property type="entry name" value="Ricin_B_lectin"/>
</dbReference>
<gene>
    <name evidence="2" type="ORF">SD37_20540</name>
</gene>
<sequence>MFDVPDASTERMAPIRTWSFHGERNQQWEIKRVGEYYTISARHSGMCLDVINGYPANGTRVQQWPCYGGDAQLWKAEVHAVDRYGYSTFRLVDQGSGKCLEIPGGLQPHGAASRRSSPLPEDSARNLLLWLA</sequence>
<feature type="domain" description="Ricin B lectin" evidence="1">
    <location>
        <begin position="25"/>
        <end position="110"/>
    </location>
</feature>
<dbReference type="EMBL" id="CP016174">
    <property type="protein sequence ID" value="ANN17801.1"/>
    <property type="molecule type" value="Genomic_DNA"/>
</dbReference>
<dbReference type="SUPFAM" id="SSF50370">
    <property type="entry name" value="Ricin B-like lectins"/>
    <property type="match status" value="1"/>
</dbReference>
<dbReference type="PROSITE" id="PS50231">
    <property type="entry name" value="RICIN_B_LECTIN"/>
    <property type="match status" value="1"/>
</dbReference>
<dbReference type="Gene3D" id="2.80.10.50">
    <property type="match status" value="1"/>
</dbReference>